<evidence type="ECO:0000256" key="6">
    <source>
        <dbReference type="ARBA" id="ARBA00047662"/>
    </source>
</evidence>
<dbReference type="KEGG" id="tad:TRIADDRAFT_54191"/>
<dbReference type="Proteomes" id="UP000009022">
    <property type="component" value="Unassembled WGS sequence"/>
</dbReference>
<dbReference type="PRINTS" id="PR00111">
    <property type="entry name" value="ABHYDROLASE"/>
</dbReference>
<dbReference type="PhylomeDB" id="B3RRC9"/>
<gene>
    <name evidence="10" type="ORF">TRIADDRAFT_54191</name>
</gene>
<dbReference type="InterPro" id="IPR050266">
    <property type="entry name" value="AB_hydrolase_sf"/>
</dbReference>
<organism evidence="10 11">
    <name type="scientific">Trichoplax adhaerens</name>
    <name type="common">Trichoplax reptans</name>
    <dbReference type="NCBI Taxonomy" id="10228"/>
    <lineage>
        <taxon>Eukaryota</taxon>
        <taxon>Metazoa</taxon>
        <taxon>Placozoa</taxon>
        <taxon>Uniplacotomia</taxon>
        <taxon>Trichoplacea</taxon>
        <taxon>Trichoplacidae</taxon>
        <taxon>Trichoplax</taxon>
    </lineage>
</organism>
<reference evidence="10 11" key="1">
    <citation type="journal article" date="2008" name="Nature">
        <title>The Trichoplax genome and the nature of placozoans.</title>
        <authorList>
            <person name="Srivastava M."/>
            <person name="Begovic E."/>
            <person name="Chapman J."/>
            <person name="Putnam N.H."/>
            <person name="Hellsten U."/>
            <person name="Kawashima T."/>
            <person name="Kuo A."/>
            <person name="Mitros T."/>
            <person name="Salamov A."/>
            <person name="Carpenter M.L."/>
            <person name="Signorovitch A.Y."/>
            <person name="Moreno M.A."/>
            <person name="Kamm K."/>
            <person name="Grimwood J."/>
            <person name="Schmutz J."/>
            <person name="Shapiro H."/>
            <person name="Grigoriev I.V."/>
            <person name="Buss L.W."/>
            <person name="Schierwater B."/>
            <person name="Dellaporta S.L."/>
            <person name="Rokhsar D.S."/>
        </authorList>
    </citation>
    <scope>NUCLEOTIDE SEQUENCE [LARGE SCALE GENOMIC DNA]</scope>
    <source>
        <strain evidence="10 11">Grell-BS-1999</strain>
    </source>
</reference>
<protein>
    <recommendedName>
        <fullName evidence="2">acylglycerol lipase</fullName>
        <ecNumber evidence="2">3.1.1.23</ecNumber>
    </recommendedName>
</protein>
<evidence type="ECO:0000259" key="9">
    <source>
        <dbReference type="Pfam" id="PF00561"/>
    </source>
</evidence>
<dbReference type="GO" id="GO:0006654">
    <property type="term" value="P:phosphatidic acid biosynthetic process"/>
    <property type="evidence" value="ECO:0000318"/>
    <property type="project" value="GO_Central"/>
</dbReference>
<accession>B3RRC9</accession>
<dbReference type="PANTHER" id="PTHR43798:SF5">
    <property type="entry name" value="MONOACYLGLYCEROL LIPASE ABHD6"/>
    <property type="match status" value="1"/>
</dbReference>
<feature type="domain" description="AB hydrolase-1" evidence="9">
    <location>
        <begin position="71"/>
        <end position="173"/>
    </location>
</feature>
<dbReference type="InterPro" id="IPR000639">
    <property type="entry name" value="Epox_hydrolase-like"/>
</dbReference>
<comment type="catalytic activity">
    <reaction evidence="6">
        <text>1-dodecanoylglycerol + H2O = dodecanoate + glycerol + H(+)</text>
        <dbReference type="Rhea" id="RHEA:44316"/>
        <dbReference type="ChEBI" id="CHEBI:15377"/>
        <dbReference type="ChEBI" id="CHEBI:15378"/>
        <dbReference type="ChEBI" id="CHEBI:17754"/>
        <dbReference type="ChEBI" id="CHEBI:18262"/>
        <dbReference type="ChEBI" id="CHEBI:75539"/>
    </reaction>
</comment>
<dbReference type="GeneID" id="6752065"/>
<dbReference type="STRING" id="10228.B3RRC9"/>
<proteinExistence type="predicted"/>
<feature type="compositionally biased region" description="Polar residues" evidence="8">
    <location>
        <begin position="44"/>
        <end position="65"/>
    </location>
</feature>
<dbReference type="GO" id="GO:0042171">
    <property type="term" value="F:lysophosphatidic acid acyltransferase activity"/>
    <property type="evidence" value="ECO:0000318"/>
    <property type="project" value="GO_Central"/>
</dbReference>
<name>B3RRC9_TRIAD</name>
<evidence type="ECO:0000256" key="2">
    <source>
        <dbReference type="ARBA" id="ARBA00013254"/>
    </source>
</evidence>
<evidence type="ECO:0000313" key="11">
    <source>
        <dbReference type="Proteomes" id="UP000009022"/>
    </source>
</evidence>
<dbReference type="InterPro" id="IPR029058">
    <property type="entry name" value="AB_hydrolase_fold"/>
</dbReference>
<evidence type="ECO:0000256" key="3">
    <source>
        <dbReference type="ARBA" id="ARBA00037797"/>
    </source>
</evidence>
<dbReference type="EMBL" id="DS985243">
    <property type="protein sequence ID" value="EDV26856.1"/>
    <property type="molecule type" value="Genomic_DNA"/>
</dbReference>
<dbReference type="CTD" id="6752065"/>
<evidence type="ECO:0000256" key="5">
    <source>
        <dbReference type="ARBA" id="ARBA00046308"/>
    </source>
</evidence>
<dbReference type="GO" id="GO:0052689">
    <property type="term" value="F:carboxylic ester hydrolase activity"/>
    <property type="evidence" value="ECO:0000318"/>
    <property type="project" value="GO_Central"/>
</dbReference>
<sequence>MPKKNKVKHVVLPRRYTFDIRRIQVRLGRYLNIAIYKPIKRRNSQTATNPADENHLNTIDDTSTSENADPPVVFFIHGVGGSHLVWQSQLEHFSSHGYIAIAPDLLGHGNSDTPRGKNKYTFEEMSKDVLSIFDRYCHRKNNFLVGHSYGSSFCALTARERQNRVLKIVLISCGLPSPLQPHPGCIFSSPMLLLKCVFPLVSKHFIRNAYAKHNTVKVKKRGFLVRPYALKHTMLGQIWEEGDESYYHELHLPVLIIHGEQDKLVDTEEDLKLQEVIYGSDIEIVEEAGHNVMMEFPTKIDRVIMGFLRRDFSHLFGADVWESMNRVQARSFRYGNVDAIKEED</sequence>
<evidence type="ECO:0000256" key="7">
    <source>
        <dbReference type="ARBA" id="ARBA00049568"/>
    </source>
</evidence>
<dbReference type="EC" id="3.1.1.23" evidence="2"/>
<dbReference type="GO" id="GO:0055088">
    <property type="term" value="P:lipid homeostasis"/>
    <property type="evidence" value="ECO:0000318"/>
    <property type="project" value="GO_Central"/>
</dbReference>
<dbReference type="FunFam" id="3.40.50.1820:FF:000981">
    <property type="entry name" value="Protein ABHD8"/>
    <property type="match status" value="1"/>
</dbReference>
<dbReference type="InParanoid" id="B3RRC9"/>
<dbReference type="eggNOG" id="KOG2382">
    <property type="taxonomic scope" value="Eukaryota"/>
</dbReference>
<comment type="subcellular location">
    <subcellularLocation>
        <location evidence="3">Late endosome membrane</location>
        <topology evidence="3">Single-pass type II membrane protein</topology>
    </subcellularLocation>
    <subcellularLocation>
        <location evidence="4">Lysosome membrane</location>
        <topology evidence="4">Single-pass type II membrane protein</topology>
    </subcellularLocation>
    <subcellularLocation>
        <location evidence="5">Mitochondrion membrane</location>
        <topology evidence="5">Single-pass type II membrane protein</topology>
    </subcellularLocation>
</comment>
<dbReference type="HOGENOM" id="CLU_020336_24_0_1"/>
<dbReference type="SUPFAM" id="SSF53474">
    <property type="entry name" value="alpha/beta-Hydrolases"/>
    <property type="match status" value="1"/>
</dbReference>
<evidence type="ECO:0000256" key="4">
    <source>
        <dbReference type="ARBA" id="ARBA00037874"/>
    </source>
</evidence>
<dbReference type="GO" id="GO:0031966">
    <property type="term" value="C:mitochondrial membrane"/>
    <property type="evidence" value="ECO:0007669"/>
    <property type="project" value="UniProtKB-SubCell"/>
</dbReference>
<evidence type="ECO:0000256" key="8">
    <source>
        <dbReference type="SAM" id="MobiDB-lite"/>
    </source>
</evidence>
<dbReference type="PRINTS" id="PR00412">
    <property type="entry name" value="EPOXHYDRLASE"/>
</dbReference>
<dbReference type="GO" id="GO:0031902">
    <property type="term" value="C:late endosome membrane"/>
    <property type="evidence" value="ECO:0007669"/>
    <property type="project" value="UniProtKB-SubCell"/>
</dbReference>
<evidence type="ECO:0000313" key="10">
    <source>
        <dbReference type="EMBL" id="EDV26856.1"/>
    </source>
</evidence>
<dbReference type="PANTHER" id="PTHR43798">
    <property type="entry name" value="MONOACYLGLYCEROL LIPASE"/>
    <property type="match status" value="1"/>
</dbReference>
<feature type="region of interest" description="Disordered" evidence="8">
    <location>
        <begin position="43"/>
        <end position="65"/>
    </location>
</feature>
<dbReference type="GO" id="GO:0047372">
    <property type="term" value="F:monoacylglycerol lipase activity"/>
    <property type="evidence" value="ECO:0007669"/>
    <property type="project" value="UniProtKB-EC"/>
</dbReference>
<keyword evidence="11" id="KW-1185">Reference proteome</keyword>
<dbReference type="Pfam" id="PF00561">
    <property type="entry name" value="Abhydrolase_1"/>
    <property type="match status" value="1"/>
</dbReference>
<dbReference type="AlphaFoldDB" id="B3RRC9"/>
<comment type="catalytic activity">
    <reaction evidence="1">
        <text>Hydrolyzes glycerol monoesters of long-chain fatty acids.</text>
        <dbReference type="EC" id="3.1.1.23"/>
    </reaction>
</comment>
<dbReference type="OrthoDB" id="428974at2759"/>
<dbReference type="GO" id="GO:0005765">
    <property type="term" value="C:lysosomal membrane"/>
    <property type="evidence" value="ECO:0007669"/>
    <property type="project" value="UniProtKB-SubCell"/>
</dbReference>
<comment type="function">
    <text evidence="7">Lipase that preferentially hydrolysis medium-chain saturated monoacylglycerols including 2-arachidonoylglycerol. Through 2-arachidonoylglycerol degradation may regulate endocannabinoid signaling pathways. Also has a lysophosphatidyl lipase activity with a preference for lysophosphatidylglycerol among other lysophospholipids. Also able to degrade bis(monoacylglycero)phosphate (BMP) and constitutes the major enzyme for BMP catabolism. BMP, also known as lysobisphosphatidic acid, is enriched in late endosomes and lysosomes and plays a key role in the formation of intraluminal vesicles and in lipid sorting.</text>
</comment>
<dbReference type="OMA" id="IIRYARH"/>
<dbReference type="InterPro" id="IPR000073">
    <property type="entry name" value="AB_hydrolase_1"/>
</dbReference>
<evidence type="ECO:0000256" key="1">
    <source>
        <dbReference type="ARBA" id="ARBA00001613"/>
    </source>
</evidence>
<dbReference type="RefSeq" id="XP_002110852.1">
    <property type="nucleotide sequence ID" value="XM_002110816.1"/>
</dbReference>
<dbReference type="Gene3D" id="3.40.50.1820">
    <property type="entry name" value="alpha/beta hydrolase"/>
    <property type="match status" value="1"/>
</dbReference>